<proteinExistence type="predicted"/>
<name>A0A640KR80_LEITA</name>
<dbReference type="PANTHER" id="PTHR40738:SF1">
    <property type="entry name" value="MEMBRANE-ASSOCIATED PROTEIN"/>
    <property type="match status" value="1"/>
</dbReference>
<keyword evidence="1" id="KW-0812">Transmembrane</keyword>
<keyword evidence="1" id="KW-1133">Transmembrane helix</keyword>
<organism evidence="2 3">
    <name type="scientific">Leishmania tarentolae</name>
    <name type="common">Sauroleishmania tarentolae</name>
    <dbReference type="NCBI Taxonomy" id="5689"/>
    <lineage>
        <taxon>Eukaryota</taxon>
        <taxon>Discoba</taxon>
        <taxon>Euglenozoa</taxon>
        <taxon>Kinetoplastea</taxon>
        <taxon>Metakinetoplastina</taxon>
        <taxon>Trypanosomatida</taxon>
        <taxon>Trypanosomatidae</taxon>
        <taxon>Leishmaniinae</taxon>
        <taxon>Leishmania</taxon>
        <taxon>lizard Leishmania</taxon>
    </lineage>
</organism>
<gene>
    <name evidence="2" type="ORF">LtaPh_3405000</name>
</gene>
<keyword evidence="1" id="KW-0472">Membrane</keyword>
<reference evidence="2" key="1">
    <citation type="submission" date="2019-11" db="EMBL/GenBank/DDBJ databases">
        <title>Leishmania tarentolae CDS.</title>
        <authorList>
            <person name="Goto Y."/>
            <person name="Yamagishi J."/>
        </authorList>
    </citation>
    <scope>NUCLEOTIDE SEQUENCE [LARGE SCALE GENOMIC DNA]</scope>
    <source>
        <strain evidence="2">Parrot Tar II</strain>
    </source>
</reference>
<protein>
    <recommendedName>
        <fullName evidence="4">Transmembrane protein</fullName>
    </recommendedName>
</protein>
<evidence type="ECO:0000256" key="1">
    <source>
        <dbReference type="SAM" id="Phobius"/>
    </source>
</evidence>
<sequence length="1704" mass="180687">MITFMHDSVVKLLLCSYYTGTGLQQVLQVAGSVGITSPRVAPAVVALTTQTGGSQVLRFVVPGAAALNGHAAYLLPGESECPSGSGIPGTAIALPMLQVAAGSDTPYATLQLSPSMVGTRYLACVDTTGHFVAAGSVTVVLSAPGLVSDPAPLAAGLPASIRLSSSYTNAAQVDTYVIVRGDADCAADLSRLSVLARGTINPRTGTATPFLVPQNAASLVSLRVCVAPRYSILDSAGEIGYAAAGELDVAAFAPLNPYAQLRRPASDVTGWPVHTAATQYLVSCGEAQDDCITSSACVTSHTRYSVGGAIRGDLDAPHGNYLLCQSATVDNVAGTIAANAIVSVVDAFTMSVDADLSQIRAYVPFSATITGGPRGTSFYSVAVQPATLPCSVAAESQTFTSSESSVIITISATEPQTDVHFCVGPTTTSSRIEVARATLHHYMSPACVFADTPTTITLPTRSASTSALLSSSTAPVAVKGGEKRPLSGGRVSFTIDGCGDNENITELFYHEFSGDSSAVRGRMLLIRKGNCAGGESPPGIRPVSAAPGMPISDAGVDTRFLTVAGVGTDSGSISVPGIHVLATGYVPEVDEDAAFRVWAHPIGDPSSLFTTATATLRVRNWVVTPTYALSRYNATIGAAPLTLLHISDATPPEGTFFSQSQRCDSNLGDAADMGTPAQAAIYSTTGVSGRVYVCTLHPQTGVPLAVAKFTSLLLPKVLYASPAVVPGAVYATTLQAEGYALQKTGVFLSGNLCAGSLALQSNGPPTASVFTVSFLAENIPQGVKRVSVCVLTPGGTGAAIADVPVAPGTMWPIQFVIGSTAATIFIPLSPLSTFQVSASATSCSDVSGMPTFTTDAEGYAVLSLLRANGNALPLGRYAVCNTMPTRAVMAAAPETIEVVPAAHFSVHGTVFIVGVPSRMVLQQDLRAADLIAGFSATAACNPVTTDYGNWTALSSTEIEVRATAVRASGVFLCAQVPANGTVVALPHALASPNHIEFLQLPMKLPPGTWDTCTDYLVEQCRPLSSPGSTTADVLTVVYGDCSSQAAQAHAVGSASMASGTCRLRLDTAKVAMYAAGTIFSVCAWNPENNSTCATLHTVTVTSNCTPSNIQRGTRLSSSAVAGIAVGCMIGGVALLMLTMWFLWFRRCARRKKSSGLGDEETPSASELTEAQSARKEWQRHELLWKLIENAGKDVMLSGQGSGEDVVSKGHTATSPFLSSTVAIKDIEVMRDEAPNCMDGCPDVISKFYSFLDGSDFDYETVSQIPGESEPSGLDEELEAMLAVPRASALSEELEAKRQAQLRAVADRNARLLAVQEERHRMMEEDPMKLKMIVLQEREEWTRTALESRCRRAYYNLTVLFKSSMDYYNALLKKRHNELFGSLCYERELLSLGPLDSRFDNGTGTRSGSTEPGVPALFLTSGCERSVSMSSAPQRQYPPPTKAQPLTSIHGDLYLRRRFLEFPFITHSPETLIGCSKTASVPVFVRGLTLVDLQAFHPAHRWLVDPPKLYDSDHPLHNREEAWAFMAPDSRIPFVRRYLILLKREFSARERLWETDAAFWARTFWEKHNVPVFSSIEEVEAVRESVSSHSFCTSALEHRDLTSYGSDGDHDGVVNNSQQHLQSPEDSWAIKQVEALAVANDMNKEKETIAGAPAPFRAAKEAAKTTQAVSEGRSPPRTLSTDSATVYEIEPELEHVEELRNLGLL</sequence>
<dbReference type="OrthoDB" id="263823at2759"/>
<evidence type="ECO:0008006" key="4">
    <source>
        <dbReference type="Google" id="ProtNLM"/>
    </source>
</evidence>
<dbReference type="PANTHER" id="PTHR40738">
    <property type="entry name" value="MEMBRANE-ASSOCIATED PROTEIN"/>
    <property type="match status" value="1"/>
</dbReference>
<dbReference type="VEuPathDB" id="TriTrypDB:LtaPh_3405000"/>
<comment type="caution">
    <text evidence="2">The sequence shown here is derived from an EMBL/GenBank/DDBJ whole genome shotgun (WGS) entry which is preliminary data.</text>
</comment>
<keyword evidence="3" id="KW-1185">Reference proteome</keyword>
<feature type="transmembrane region" description="Helical" evidence="1">
    <location>
        <begin position="1119"/>
        <end position="1144"/>
    </location>
</feature>
<accession>A0A640KR80</accession>
<dbReference type="Proteomes" id="UP000419144">
    <property type="component" value="Unassembled WGS sequence"/>
</dbReference>
<evidence type="ECO:0000313" key="3">
    <source>
        <dbReference type="Proteomes" id="UP000419144"/>
    </source>
</evidence>
<dbReference type="EMBL" id="BLBS01000054">
    <property type="protein sequence ID" value="GET92136.1"/>
    <property type="molecule type" value="Genomic_DNA"/>
</dbReference>
<evidence type="ECO:0000313" key="2">
    <source>
        <dbReference type="EMBL" id="GET92136.1"/>
    </source>
</evidence>